<evidence type="ECO:0000256" key="8">
    <source>
        <dbReference type="ARBA" id="ARBA00023136"/>
    </source>
</evidence>
<dbReference type="Gene3D" id="1.20.1070.10">
    <property type="entry name" value="Rhodopsin 7-helix transmembrane proteins"/>
    <property type="match status" value="1"/>
</dbReference>
<comment type="function">
    <text evidence="1">Putative odorant or sperm cell receptor.</text>
</comment>
<dbReference type="InterPro" id="IPR017452">
    <property type="entry name" value="GPCR_Rhodpsn_7TM"/>
</dbReference>
<evidence type="ECO:0000256" key="3">
    <source>
        <dbReference type="ARBA" id="ARBA00022606"/>
    </source>
</evidence>
<dbReference type="InterPro" id="IPR000725">
    <property type="entry name" value="Olfact_rcpt"/>
</dbReference>
<dbReference type="GO" id="GO:0004930">
    <property type="term" value="F:G protein-coupled receptor activity"/>
    <property type="evidence" value="ECO:0007669"/>
    <property type="project" value="UniProtKB-KW"/>
</dbReference>
<dbReference type="PANTHER" id="PTHR26450:SF46">
    <property type="entry name" value="OLFACTORY RECEPTOR 51F1"/>
    <property type="match status" value="1"/>
</dbReference>
<evidence type="ECO:0000313" key="15">
    <source>
        <dbReference type="RefSeq" id="XP_028370691.2"/>
    </source>
</evidence>
<keyword evidence="7 11" id="KW-0297">G-protein coupled receptor</keyword>
<dbReference type="Proteomes" id="UP000504628">
    <property type="component" value="Chromosome 6"/>
</dbReference>
<keyword evidence="9 11" id="KW-0675">Receptor</keyword>
<evidence type="ECO:0000256" key="4">
    <source>
        <dbReference type="ARBA" id="ARBA00022692"/>
    </source>
</evidence>
<dbReference type="AlphaFoldDB" id="A0A6J2LTP4"/>
<protein>
    <recommendedName>
        <fullName evidence="12">Olfactory receptor</fullName>
    </recommendedName>
</protein>
<evidence type="ECO:0000313" key="14">
    <source>
        <dbReference type="Proteomes" id="UP000504628"/>
    </source>
</evidence>
<dbReference type="GO" id="GO:0071396">
    <property type="term" value="P:cellular response to lipid"/>
    <property type="evidence" value="ECO:0007669"/>
    <property type="project" value="UniProtKB-ARBA"/>
</dbReference>
<dbReference type="SUPFAM" id="SSF81321">
    <property type="entry name" value="Family A G protein-coupled receptor-like"/>
    <property type="match status" value="1"/>
</dbReference>
<evidence type="ECO:0000256" key="7">
    <source>
        <dbReference type="ARBA" id="ARBA00023040"/>
    </source>
</evidence>
<feature type="transmembrane region" description="Helical" evidence="12">
    <location>
        <begin position="293"/>
        <end position="311"/>
    </location>
</feature>
<dbReference type="PROSITE" id="PS00237">
    <property type="entry name" value="G_PROTEIN_RECEP_F1_1"/>
    <property type="match status" value="1"/>
</dbReference>
<organism evidence="14 15">
    <name type="scientific">Phyllostomus discolor</name>
    <name type="common">pale spear-nosed bat</name>
    <dbReference type="NCBI Taxonomy" id="89673"/>
    <lineage>
        <taxon>Eukaryota</taxon>
        <taxon>Metazoa</taxon>
        <taxon>Chordata</taxon>
        <taxon>Craniata</taxon>
        <taxon>Vertebrata</taxon>
        <taxon>Euteleostomi</taxon>
        <taxon>Mammalia</taxon>
        <taxon>Eutheria</taxon>
        <taxon>Laurasiatheria</taxon>
        <taxon>Chiroptera</taxon>
        <taxon>Yangochiroptera</taxon>
        <taxon>Phyllostomidae</taxon>
        <taxon>Phyllostominae</taxon>
        <taxon>Phyllostomus</taxon>
    </lineage>
</organism>
<evidence type="ECO:0000256" key="5">
    <source>
        <dbReference type="ARBA" id="ARBA00022725"/>
    </source>
</evidence>
<dbReference type="PRINTS" id="PR00237">
    <property type="entry name" value="GPCRRHODOPSN"/>
</dbReference>
<feature type="transmembrane region" description="Helical" evidence="12">
    <location>
        <begin position="57"/>
        <end position="76"/>
    </location>
</feature>
<dbReference type="InterPro" id="IPR000276">
    <property type="entry name" value="GPCR_Rhodpsn"/>
</dbReference>
<keyword evidence="8 12" id="KW-0472">Membrane</keyword>
<comment type="similarity">
    <text evidence="11">Belongs to the G-protein coupled receptor 1 family.</text>
</comment>
<evidence type="ECO:0000256" key="12">
    <source>
        <dbReference type="RuleBase" id="RU363047"/>
    </source>
</evidence>
<feature type="transmembrane region" description="Helical" evidence="12">
    <location>
        <begin position="82"/>
        <end position="106"/>
    </location>
</feature>
<proteinExistence type="inferred from homology"/>
<dbReference type="KEGG" id="pdic:114498878"/>
<evidence type="ECO:0000259" key="13">
    <source>
        <dbReference type="PROSITE" id="PS50262"/>
    </source>
</evidence>
<evidence type="ECO:0000256" key="6">
    <source>
        <dbReference type="ARBA" id="ARBA00022989"/>
    </source>
</evidence>
<dbReference type="GO" id="GO:0005886">
    <property type="term" value="C:plasma membrane"/>
    <property type="evidence" value="ECO:0007669"/>
    <property type="project" value="UniProtKB-SubCell"/>
</dbReference>
<dbReference type="RefSeq" id="XP_028370691.2">
    <property type="nucleotide sequence ID" value="XM_028514890.2"/>
</dbReference>
<dbReference type="GO" id="GO:0004984">
    <property type="term" value="F:olfactory receptor activity"/>
    <property type="evidence" value="ECO:0007669"/>
    <property type="project" value="InterPro"/>
</dbReference>
<dbReference type="Pfam" id="PF13853">
    <property type="entry name" value="7tm_4"/>
    <property type="match status" value="1"/>
</dbReference>
<keyword evidence="6 12" id="KW-1133">Transmembrane helix</keyword>
<feature type="transmembrane region" description="Helical" evidence="12">
    <location>
        <begin position="197"/>
        <end position="219"/>
    </location>
</feature>
<keyword evidence="12" id="KW-1003">Cell membrane</keyword>
<dbReference type="PRINTS" id="PR00245">
    <property type="entry name" value="OLFACTORYR"/>
</dbReference>
<dbReference type="PANTHER" id="PTHR26450">
    <property type="entry name" value="OLFACTORY RECEPTOR 56B1-RELATED"/>
    <property type="match status" value="1"/>
</dbReference>
<keyword evidence="3 12" id="KW-0716">Sensory transduction</keyword>
<dbReference type="OrthoDB" id="9444602at2759"/>
<feature type="domain" description="G-protein coupled receptors family 1 profile" evidence="13">
    <location>
        <begin position="97"/>
        <end position="348"/>
    </location>
</feature>
<dbReference type="CDD" id="cd15222">
    <property type="entry name" value="7tmA_OR51-like"/>
    <property type="match status" value="1"/>
</dbReference>
<dbReference type="PROSITE" id="PS50262">
    <property type="entry name" value="G_PROTEIN_RECEP_F1_2"/>
    <property type="match status" value="1"/>
</dbReference>
<evidence type="ECO:0000256" key="11">
    <source>
        <dbReference type="RuleBase" id="RU000688"/>
    </source>
</evidence>
<evidence type="ECO:0000256" key="1">
    <source>
        <dbReference type="ARBA" id="ARBA00003929"/>
    </source>
</evidence>
<dbReference type="InParanoid" id="A0A6J2LTP4"/>
<feature type="transmembrane region" description="Helical" evidence="12">
    <location>
        <begin position="331"/>
        <end position="350"/>
    </location>
</feature>
<feature type="transmembrane region" description="Helical" evidence="12">
    <location>
        <begin position="118"/>
        <end position="142"/>
    </location>
</feature>
<reference evidence="15" key="1">
    <citation type="submission" date="2025-08" db="UniProtKB">
        <authorList>
            <consortium name="RefSeq"/>
        </authorList>
    </citation>
    <scope>IDENTIFICATION</scope>
    <source>
        <tissue evidence="15">Muscle</tissue>
    </source>
</reference>
<dbReference type="FunFam" id="1.20.1070.10:FF:000002">
    <property type="entry name" value="Olfactory receptor"/>
    <property type="match status" value="1"/>
</dbReference>
<keyword evidence="5 12" id="KW-0552">Olfaction</keyword>
<name>A0A6J2LTP4_9CHIR</name>
<keyword evidence="10 11" id="KW-0807">Transducer</keyword>
<feature type="transmembrane region" description="Helical" evidence="12">
    <location>
        <begin position="154"/>
        <end position="176"/>
    </location>
</feature>
<keyword evidence="14" id="KW-1185">Reference proteome</keyword>
<accession>A0A6J2LTP4</accession>
<sequence length="369" mass="41016">MKTAKAPYEDGEDVERGVNCVDVLLCYLLTSIHMGLQKSQDESIVRTKATNLQNMEILSNLTSTFPNFLLAGIPGLESAHTWISIPFGCLYAIALSGNSMILFVIITHQSLHEPMYYFLSMLSATDLGLTVSTMSTTLAILWFNAREISLDSCIIQMFFLHGFTVMESGVLVAMAFDRYVAICDPLRYTTILTNSRVIQMGTLMIIRSVVLIAPLLLLLKPLYFCRANILSHSYCYHPDVIKLACSDTRANSICGLIDLILTTGVDTPCIVLSYILIIRSVLSMASPKEQHKVFSTCMSHIGAVAIFYIPMMSLSLVHRYGQSAPKVVHSMMANIYLLLPPVLNPIIYSVKTKQIRKAILSLLLATKQR</sequence>
<keyword evidence="4 11" id="KW-0812">Transmembrane</keyword>
<evidence type="ECO:0000256" key="9">
    <source>
        <dbReference type="ARBA" id="ARBA00023170"/>
    </source>
</evidence>
<evidence type="ECO:0000256" key="2">
    <source>
        <dbReference type="ARBA" id="ARBA00004141"/>
    </source>
</evidence>
<comment type="subcellular location">
    <subcellularLocation>
        <location evidence="12">Cell membrane</location>
        <topology evidence="12">Multi-pass membrane protein</topology>
    </subcellularLocation>
    <subcellularLocation>
        <location evidence="2">Membrane</location>
        <topology evidence="2">Multi-pass membrane protein</topology>
    </subcellularLocation>
</comment>
<feature type="transmembrane region" description="Helical" evidence="12">
    <location>
        <begin position="259"/>
        <end position="281"/>
    </location>
</feature>
<evidence type="ECO:0000256" key="10">
    <source>
        <dbReference type="ARBA" id="ARBA00023224"/>
    </source>
</evidence>
<dbReference type="InterPro" id="IPR050402">
    <property type="entry name" value="OR51/52/56-like"/>
</dbReference>
<dbReference type="GeneID" id="114498878"/>
<gene>
    <name evidence="15" type="primary">LOC114498878</name>
</gene>